<organism evidence="2 3">
    <name type="scientific">Leptospira kanakyensis</name>
    <dbReference type="NCBI Taxonomy" id="2484968"/>
    <lineage>
        <taxon>Bacteria</taxon>
        <taxon>Pseudomonadati</taxon>
        <taxon>Spirochaetota</taxon>
        <taxon>Spirochaetia</taxon>
        <taxon>Leptospirales</taxon>
        <taxon>Leptospiraceae</taxon>
        <taxon>Leptospira</taxon>
    </lineage>
</organism>
<keyword evidence="1" id="KW-0472">Membrane</keyword>
<comment type="caution">
    <text evidence="2">The sequence shown here is derived from an EMBL/GenBank/DDBJ whole genome shotgun (WGS) entry which is preliminary data.</text>
</comment>
<dbReference type="AlphaFoldDB" id="A0A6N4Q0D0"/>
<dbReference type="RefSeq" id="WP_135638819.1">
    <property type="nucleotide sequence ID" value="NZ_RQFF01000037.1"/>
</dbReference>
<sequence length="84" mass="9621">MNNEKEPNDIVDAVLFYRKIRKSIPFLMRGCIVGISIAWAVFGLYLGDFSSHSWSQPQRGYFLFTFVGVTLFYFLITAATEDSL</sequence>
<accession>A0A6N4Q0D0</accession>
<dbReference type="Proteomes" id="UP000297239">
    <property type="component" value="Unassembled WGS sequence"/>
</dbReference>
<name>A0A6N4Q0D0_9LEPT</name>
<evidence type="ECO:0000256" key="1">
    <source>
        <dbReference type="SAM" id="Phobius"/>
    </source>
</evidence>
<keyword evidence="1" id="KW-0812">Transmembrane</keyword>
<proteinExistence type="predicted"/>
<protein>
    <submittedName>
        <fullName evidence="2">Uncharacterized protein</fullName>
    </submittedName>
</protein>
<evidence type="ECO:0000313" key="2">
    <source>
        <dbReference type="EMBL" id="TGK67069.1"/>
    </source>
</evidence>
<gene>
    <name evidence="2" type="ORF">EHQ18_18395</name>
</gene>
<feature type="transmembrane region" description="Helical" evidence="1">
    <location>
        <begin position="59"/>
        <end position="79"/>
    </location>
</feature>
<feature type="transmembrane region" description="Helical" evidence="1">
    <location>
        <begin position="26"/>
        <end position="47"/>
    </location>
</feature>
<keyword evidence="3" id="KW-1185">Reference proteome</keyword>
<keyword evidence="1" id="KW-1133">Transmembrane helix</keyword>
<dbReference type="EMBL" id="RQFF01000037">
    <property type="protein sequence ID" value="TGK67069.1"/>
    <property type="molecule type" value="Genomic_DNA"/>
</dbReference>
<evidence type="ECO:0000313" key="3">
    <source>
        <dbReference type="Proteomes" id="UP000297239"/>
    </source>
</evidence>
<reference evidence="2" key="1">
    <citation type="journal article" date="2019" name="PLoS Negl. Trop. Dis.">
        <title>Revisiting the worldwide diversity of Leptospira species in the environment.</title>
        <authorList>
            <person name="Vincent A.T."/>
            <person name="Schiettekatte O."/>
            <person name="Bourhy P."/>
            <person name="Veyrier F.J."/>
            <person name="Picardeau M."/>
        </authorList>
    </citation>
    <scope>NUCLEOTIDE SEQUENCE [LARGE SCALE GENOMIC DNA]</scope>
    <source>
        <strain evidence="2">201800293</strain>
    </source>
</reference>